<gene>
    <name evidence="2" type="primary">TPHA0B02100</name>
    <name evidence="2" type="ordered locus">TPHA_0B02100</name>
</gene>
<keyword evidence="1" id="KW-0175">Coiled coil</keyword>
<evidence type="ECO:0000313" key="3">
    <source>
        <dbReference type="Proteomes" id="UP000005666"/>
    </source>
</evidence>
<dbReference type="OrthoDB" id="20018at2759"/>
<dbReference type="GeneID" id="11535097"/>
<protein>
    <submittedName>
        <fullName evidence="2">Uncharacterized protein</fullName>
    </submittedName>
</protein>
<dbReference type="Proteomes" id="UP000005666">
    <property type="component" value="Chromosome 2"/>
</dbReference>
<dbReference type="RefSeq" id="XP_003684316.1">
    <property type="nucleotide sequence ID" value="XM_003684268.1"/>
</dbReference>
<keyword evidence="3" id="KW-1185">Reference proteome</keyword>
<accession>G8BPF1</accession>
<dbReference type="GO" id="GO:0007032">
    <property type="term" value="P:endosome organization"/>
    <property type="evidence" value="ECO:0007669"/>
    <property type="project" value="EnsemblFungi"/>
</dbReference>
<dbReference type="eggNOG" id="ENOG502S787">
    <property type="taxonomic scope" value="Eukaryota"/>
</dbReference>
<evidence type="ECO:0000256" key="1">
    <source>
        <dbReference type="SAM" id="Coils"/>
    </source>
</evidence>
<dbReference type="KEGG" id="tpf:TPHA_0B02100"/>
<proteinExistence type="predicted"/>
<dbReference type="GO" id="GO:0031083">
    <property type="term" value="C:BLOC-1 complex"/>
    <property type="evidence" value="ECO:0007669"/>
    <property type="project" value="EnsemblFungi"/>
</dbReference>
<dbReference type="STRING" id="1071381.G8BPF1"/>
<dbReference type="EMBL" id="HE612857">
    <property type="protein sequence ID" value="CCE61882.1"/>
    <property type="molecule type" value="Genomic_DNA"/>
</dbReference>
<evidence type="ECO:0000313" key="2">
    <source>
        <dbReference type="EMBL" id="CCE61882.1"/>
    </source>
</evidence>
<dbReference type="GO" id="GO:0005768">
    <property type="term" value="C:endosome"/>
    <property type="evidence" value="ECO:0007669"/>
    <property type="project" value="EnsemblFungi"/>
</dbReference>
<dbReference type="OMA" id="IEANHAY"/>
<dbReference type="GO" id="GO:0032880">
    <property type="term" value="P:regulation of protein localization"/>
    <property type="evidence" value="ECO:0007669"/>
    <property type="project" value="EnsemblFungi"/>
</dbReference>
<organism evidence="2 3">
    <name type="scientific">Tetrapisispora phaffii (strain ATCC 24235 / CBS 4417 / NBRC 1672 / NRRL Y-8282 / UCD 70-5)</name>
    <name type="common">Yeast</name>
    <name type="synonym">Fabospora phaffii</name>
    <dbReference type="NCBI Taxonomy" id="1071381"/>
    <lineage>
        <taxon>Eukaryota</taxon>
        <taxon>Fungi</taxon>
        <taxon>Dikarya</taxon>
        <taxon>Ascomycota</taxon>
        <taxon>Saccharomycotina</taxon>
        <taxon>Saccharomycetes</taxon>
        <taxon>Saccharomycetales</taxon>
        <taxon>Saccharomycetaceae</taxon>
        <taxon>Tetrapisispora</taxon>
    </lineage>
</organism>
<feature type="coiled-coil region" evidence="1">
    <location>
        <begin position="83"/>
        <end position="110"/>
    </location>
</feature>
<sequence>MANKVQLETLFNKLLKLPDDTEISKILKEIEDNDNYITSIQLQTLMNIHDKSFKEKYHNQLEQLYNKYKNKNYTSDAGLHNDAAIIDRDIRILEETMKLLKENSSEHKKHIRSITKNGIASD</sequence>
<dbReference type="AlphaFoldDB" id="G8BPF1"/>
<name>G8BPF1_TETPH</name>
<reference evidence="2 3" key="1">
    <citation type="journal article" date="2011" name="Proc. Natl. Acad. Sci. U.S.A.">
        <title>Evolutionary erosion of yeast sex chromosomes by mating-type switching accidents.</title>
        <authorList>
            <person name="Gordon J.L."/>
            <person name="Armisen D."/>
            <person name="Proux-Wera E."/>
            <person name="Oheigeartaigh S.S."/>
            <person name="Byrne K.P."/>
            <person name="Wolfe K.H."/>
        </authorList>
    </citation>
    <scope>NUCLEOTIDE SEQUENCE [LARGE SCALE GENOMIC DNA]</scope>
    <source>
        <strain evidence="3">ATCC 24235 / CBS 4417 / NBRC 1672 / NRRL Y-8282 / UCD 70-5</strain>
    </source>
</reference>
<dbReference type="HOGENOM" id="CLU_150164_0_0_1"/>